<name>A0A0F9D5Y8_9ZZZZ</name>
<gene>
    <name evidence="1" type="ORF">LCGC14_2318710</name>
</gene>
<reference evidence="1" key="1">
    <citation type="journal article" date="2015" name="Nature">
        <title>Complex archaea that bridge the gap between prokaryotes and eukaryotes.</title>
        <authorList>
            <person name="Spang A."/>
            <person name="Saw J.H."/>
            <person name="Jorgensen S.L."/>
            <person name="Zaremba-Niedzwiedzka K."/>
            <person name="Martijn J."/>
            <person name="Lind A.E."/>
            <person name="van Eijk R."/>
            <person name="Schleper C."/>
            <person name="Guy L."/>
            <person name="Ettema T.J."/>
        </authorList>
    </citation>
    <scope>NUCLEOTIDE SEQUENCE</scope>
</reference>
<organism evidence="1">
    <name type="scientific">marine sediment metagenome</name>
    <dbReference type="NCBI Taxonomy" id="412755"/>
    <lineage>
        <taxon>unclassified sequences</taxon>
        <taxon>metagenomes</taxon>
        <taxon>ecological metagenomes</taxon>
    </lineage>
</organism>
<comment type="caution">
    <text evidence="1">The sequence shown here is derived from an EMBL/GenBank/DDBJ whole genome shotgun (WGS) entry which is preliminary data.</text>
</comment>
<dbReference type="EMBL" id="LAZR01033078">
    <property type="protein sequence ID" value="KKL49116.1"/>
    <property type="molecule type" value="Genomic_DNA"/>
</dbReference>
<accession>A0A0F9D5Y8</accession>
<proteinExistence type="predicted"/>
<protein>
    <submittedName>
        <fullName evidence="1">Uncharacterized protein</fullName>
    </submittedName>
</protein>
<evidence type="ECO:0000313" key="1">
    <source>
        <dbReference type="EMBL" id="KKL49116.1"/>
    </source>
</evidence>
<feature type="non-terminal residue" evidence="1">
    <location>
        <position position="311"/>
    </location>
</feature>
<sequence>MALDTLDSVSRRVLLRFPAAGYPLAREWVAFAFRQVAERRRWSWLVKENQFLFPDPVTAGTVAVTRNSATITGTGTAVTGAMIGRQFRVGNQTPLYTITARASDTSWTIERPWGGSTATGVGYEIFNAYATVPSDFHSFITVVDAKQNWQLHLHRQQVELNSFDPQRANSGNPWWVLFRDYDTVSTPPLPRYEIWPHVKQEYVLFFLYEVRATDLWDSGADLPRYIRGDVLLEMALAEASRWPGPSAANPNPGYDLRLHATHLAKVERALNLMELQDDEVWAQDYSRFTDLPFAPFDSSFMQRHDFSEADY</sequence>
<dbReference type="AlphaFoldDB" id="A0A0F9D5Y8"/>